<dbReference type="PIRSF" id="PIRSF026426">
    <property type="entry name" value="DUF1499"/>
    <property type="match status" value="1"/>
</dbReference>
<dbReference type="STRING" id="292563.Cyast_2423"/>
<keyword evidence="2" id="KW-1185">Reference proteome</keyword>
<dbReference type="eggNOG" id="COG4446">
    <property type="taxonomic scope" value="Bacteria"/>
</dbReference>
<dbReference type="Proteomes" id="UP000010483">
    <property type="component" value="Chromosome"/>
</dbReference>
<name>K9YNC4_CYASC</name>
<organism evidence="1 2">
    <name type="scientific">Cyanobacterium stanieri (strain ATCC 29140 / PCC 7202)</name>
    <dbReference type="NCBI Taxonomy" id="292563"/>
    <lineage>
        <taxon>Bacteria</taxon>
        <taxon>Bacillati</taxon>
        <taxon>Cyanobacteriota</taxon>
        <taxon>Cyanophyceae</taxon>
        <taxon>Oscillatoriophycideae</taxon>
        <taxon>Chroococcales</taxon>
        <taxon>Geminocystaceae</taxon>
        <taxon>Cyanobacterium</taxon>
    </lineage>
</organism>
<dbReference type="InterPro" id="IPR010865">
    <property type="entry name" value="DUF1499"/>
</dbReference>
<dbReference type="PANTHER" id="PTHR34801:SF6">
    <property type="entry name" value="SLL1620 PROTEIN"/>
    <property type="match status" value="1"/>
</dbReference>
<accession>K9YNC4</accession>
<evidence type="ECO:0008006" key="3">
    <source>
        <dbReference type="Google" id="ProtNLM"/>
    </source>
</evidence>
<dbReference type="PANTHER" id="PTHR34801">
    <property type="entry name" value="EXPRESSED PROTEIN"/>
    <property type="match status" value="1"/>
</dbReference>
<dbReference type="KEGG" id="csn:Cyast_2423"/>
<reference evidence="2" key="1">
    <citation type="journal article" date="2013" name="Proc. Natl. Acad. Sci. U.S.A.">
        <title>Improving the coverage of the cyanobacterial phylum using diversity-driven genome sequencing.</title>
        <authorList>
            <person name="Shih P.M."/>
            <person name="Wu D."/>
            <person name="Latifi A."/>
            <person name="Axen S.D."/>
            <person name="Fewer D.P."/>
            <person name="Talla E."/>
            <person name="Calteau A."/>
            <person name="Cai F."/>
            <person name="Tandeau de Marsac N."/>
            <person name="Rippka R."/>
            <person name="Herdman M."/>
            <person name="Sivonen K."/>
            <person name="Coursin T."/>
            <person name="Laurent T."/>
            <person name="Goodwin L."/>
            <person name="Nolan M."/>
            <person name="Davenport K.W."/>
            <person name="Han C.S."/>
            <person name="Rubin E.M."/>
            <person name="Eisen J.A."/>
            <person name="Woyke T."/>
            <person name="Gugger M."/>
            <person name="Kerfeld C.A."/>
        </authorList>
    </citation>
    <scope>NUCLEOTIDE SEQUENCE [LARGE SCALE GENOMIC DNA]</scope>
    <source>
        <strain evidence="2">ATCC 29140 / PCC 7202</strain>
    </source>
</reference>
<evidence type="ECO:0000313" key="2">
    <source>
        <dbReference type="Proteomes" id="UP000010483"/>
    </source>
</evidence>
<proteinExistence type="predicted"/>
<sequence>MVALTGFFSSLIILFSLYSPFASIFHFEGAVPQNLGVNQGHLTSCPPSPNCVVSNQSADEDHYIEPISYDSDRATAKETLLKVLSVVPSTVVVTETDDYIRTESRSKIMGFVDDAEFYFPADKSVIEMRSASRLGESDLGVNRRRLEQIRLAIADYNSRG</sequence>
<gene>
    <name evidence="1" type="ordered locus">Cyast_2423</name>
</gene>
<dbReference type="AlphaFoldDB" id="K9YNC4"/>
<dbReference type="EMBL" id="CP003940">
    <property type="protein sequence ID" value="AFZ48369.1"/>
    <property type="molecule type" value="Genomic_DNA"/>
</dbReference>
<dbReference type="HOGENOM" id="CLU_105603_1_0_3"/>
<evidence type="ECO:0000313" key="1">
    <source>
        <dbReference type="EMBL" id="AFZ48369.1"/>
    </source>
</evidence>
<dbReference type="BioCyc" id="CSTA292563:G1353-2426-MONOMER"/>
<protein>
    <recommendedName>
        <fullName evidence="3">DUF1499 domain-containing protein</fullName>
    </recommendedName>
</protein>
<dbReference type="Pfam" id="PF07386">
    <property type="entry name" value="DUF1499"/>
    <property type="match status" value="1"/>
</dbReference>